<protein>
    <submittedName>
        <fullName evidence="1">Uncharacterized protein</fullName>
    </submittedName>
</protein>
<dbReference type="Proteomes" id="UP000326207">
    <property type="component" value="Unassembled WGS sequence"/>
</dbReference>
<comment type="caution">
    <text evidence="1">The sequence shown here is derived from an EMBL/GenBank/DDBJ whole genome shotgun (WGS) entry which is preliminary data.</text>
</comment>
<reference evidence="1 2" key="1">
    <citation type="submission" date="2019-10" db="EMBL/GenBank/DDBJ databases">
        <title>Unraveling microbial dark matter from salterns through culturing: the case of the genus Halosegnis.</title>
        <authorList>
            <person name="Duran-Viseras A."/>
            <person name="Andrei A.-S."/>
            <person name="Vera-Gargallo B."/>
            <person name="Ghai R."/>
            <person name="Sanchez-Porro C."/>
            <person name="Ventosa A."/>
        </authorList>
    </citation>
    <scope>NUCLEOTIDE SEQUENCE [LARGE SCALE GENOMIC DNA]</scope>
    <source>
        <strain evidence="1 2">F19-13</strain>
    </source>
</reference>
<dbReference type="RefSeq" id="WP_152156144.1">
    <property type="nucleotide sequence ID" value="NZ_QMDY01000003.1"/>
</dbReference>
<evidence type="ECO:0000313" key="1">
    <source>
        <dbReference type="EMBL" id="KAB7518715.1"/>
    </source>
</evidence>
<accession>A0A5N5UJ11</accession>
<dbReference type="AlphaFoldDB" id="A0A5N5UJ11"/>
<gene>
    <name evidence="1" type="ORF">DP108_05960</name>
</gene>
<sequence length="164" mass="18026">MLPDRPPREQRLANTYARRTGQTGWERVQDYREIRRYCAEHPNAGSQAVATATDMKRSRIRGWVEATSRPEPANAIAVADRHDWLDCALPDRIGAAWTITHAWACGGGSISVSTSRHGLGWSLETQIRRLCPTDSVTVGTDSVLLRPEAAAVLDEPPTLPALDG</sequence>
<name>A0A5N5UJ11_9EURY</name>
<evidence type="ECO:0000313" key="2">
    <source>
        <dbReference type="Proteomes" id="UP000326207"/>
    </source>
</evidence>
<organism evidence="1 2">
    <name type="scientific">Halosegnis rubeus</name>
    <dbReference type="NCBI Taxonomy" id="2212850"/>
    <lineage>
        <taxon>Archaea</taxon>
        <taxon>Methanobacteriati</taxon>
        <taxon>Methanobacteriota</taxon>
        <taxon>Stenosarchaea group</taxon>
        <taxon>Halobacteria</taxon>
        <taxon>Halobacteriales</taxon>
        <taxon>Natronomonadaceae</taxon>
        <taxon>Halosegnis</taxon>
    </lineage>
</organism>
<dbReference type="EMBL" id="QMDY01000003">
    <property type="protein sequence ID" value="KAB7518715.1"/>
    <property type="molecule type" value="Genomic_DNA"/>
</dbReference>
<proteinExistence type="predicted"/>